<dbReference type="RefSeq" id="WP_013639076.1">
    <property type="nucleotide sequence ID" value="NC_015185.1"/>
</dbReference>
<evidence type="ECO:0008006" key="3">
    <source>
        <dbReference type="Google" id="ProtNLM"/>
    </source>
</evidence>
<dbReference type="EMBL" id="CP002543">
    <property type="protein sequence ID" value="ADY74129.1"/>
    <property type="molecule type" value="Genomic_DNA"/>
</dbReference>
<keyword evidence="2" id="KW-1185">Reference proteome</keyword>
<dbReference type="KEGG" id="dte:Dester_1502"/>
<evidence type="ECO:0000313" key="1">
    <source>
        <dbReference type="EMBL" id="ADY74129.1"/>
    </source>
</evidence>
<name>F0S2B4_DESTD</name>
<sequence length="158" mass="18430">MLKIFKKKDKEKIKNLREYLEKKCTEIEASGWIATAIFSSDGLKIFSKHKNKNYNVDKIYPYAIKLFQTASKFHQKAEPGLKIGGFEPPRALVCQLDTKEIILIMKGYSRKLDFFLIYIADPGLSVFFSIDKSIKKLKQWLFDVSQTIDDLITIRERK</sequence>
<reference evidence="2" key="2">
    <citation type="submission" date="2011-02" db="EMBL/GenBank/DDBJ databases">
        <title>The complete genome of Desulfurobacterium thermolithotrophum DSM 11699.</title>
        <authorList>
            <consortium name="US DOE Joint Genome Institute (JGI-PGF)"/>
            <person name="Lucas S."/>
            <person name="Copeland A."/>
            <person name="Lapidus A."/>
            <person name="Bruce D."/>
            <person name="Goodwin L."/>
            <person name="Pitluck S."/>
            <person name="Kyrpides N."/>
            <person name="Mavromatis K."/>
            <person name="Pagani I."/>
            <person name="Ivanova N."/>
            <person name="Mikhailova N."/>
            <person name="Daligault H."/>
            <person name="Detter J.C."/>
            <person name="Tapia R."/>
            <person name="Han C."/>
            <person name="Land M."/>
            <person name="Hauser L."/>
            <person name="Markowitz V."/>
            <person name="Cheng J.-F."/>
            <person name="Hugenholtz P."/>
            <person name="Woyke T."/>
            <person name="Wu D."/>
            <person name="Spring S."/>
            <person name="Brambilla E."/>
            <person name="Klenk H.-P."/>
            <person name="Eisen J.A."/>
        </authorList>
    </citation>
    <scope>NUCLEOTIDE SEQUENCE [LARGE SCALE GENOMIC DNA]</scope>
    <source>
        <strain evidence="2">DSM 11699 / BSA</strain>
    </source>
</reference>
<proteinExistence type="predicted"/>
<dbReference type="AlphaFoldDB" id="F0S2B4"/>
<dbReference type="InParanoid" id="F0S2B4"/>
<accession>F0S2B4</accession>
<evidence type="ECO:0000313" key="2">
    <source>
        <dbReference type="Proteomes" id="UP000007102"/>
    </source>
</evidence>
<reference evidence="1 2" key="1">
    <citation type="journal article" date="2011" name="Stand. Genomic Sci.">
        <title>Complete genome sequence of the thermophilic sulfur-reducer Desulfurobacterium thermolithotrophum type strain (BSA(T)) from a deep-sea hydrothermal vent.</title>
        <authorList>
            <person name="Goker M."/>
            <person name="Daligault H."/>
            <person name="Mwirichia R."/>
            <person name="Lapidus A."/>
            <person name="Lucas S."/>
            <person name="Deshpande S."/>
            <person name="Pagani I."/>
            <person name="Tapia R."/>
            <person name="Cheng J.F."/>
            <person name="Goodwin L."/>
            <person name="Pitluck S."/>
            <person name="Liolios K."/>
            <person name="Ivanova N."/>
            <person name="Mavromatis K."/>
            <person name="Mikhailova N."/>
            <person name="Pati A."/>
            <person name="Chen A."/>
            <person name="Palaniappan K."/>
            <person name="Han C."/>
            <person name="Land M."/>
            <person name="Hauser L."/>
            <person name="Pan C."/>
            <person name="Brambilla E.M."/>
            <person name="Rohde M."/>
            <person name="Spring S."/>
            <person name="Sikorski J."/>
            <person name="Wirth R."/>
            <person name="Detter J.C."/>
            <person name="Woyke T."/>
            <person name="Bristow J."/>
            <person name="Eisen J.A."/>
            <person name="Markowitz V."/>
            <person name="Hugenholtz P."/>
            <person name="Kyrpides N.C."/>
            <person name="Klenk H.P."/>
        </authorList>
    </citation>
    <scope>NUCLEOTIDE SEQUENCE [LARGE SCALE GENOMIC DNA]</scope>
    <source>
        <strain evidence="2">DSM 11699 / BSA</strain>
    </source>
</reference>
<dbReference type="Proteomes" id="UP000007102">
    <property type="component" value="Chromosome"/>
</dbReference>
<dbReference type="OrthoDB" id="13486at2"/>
<dbReference type="HOGENOM" id="CLU_1666603_0_0_0"/>
<gene>
    <name evidence="1" type="ordered locus">Dester_1502</name>
</gene>
<organism evidence="1 2">
    <name type="scientific">Desulfurobacterium thermolithotrophum (strain DSM 11699 / BSA)</name>
    <dbReference type="NCBI Taxonomy" id="868864"/>
    <lineage>
        <taxon>Bacteria</taxon>
        <taxon>Pseudomonadati</taxon>
        <taxon>Aquificota</taxon>
        <taxon>Aquificia</taxon>
        <taxon>Desulfurobacteriales</taxon>
        <taxon>Desulfurobacteriaceae</taxon>
        <taxon>Desulfurobacterium</taxon>
    </lineage>
</organism>
<protein>
    <recommendedName>
        <fullName evidence="3">Roadblock/LC7 family protein</fullName>
    </recommendedName>
</protein>
<dbReference type="STRING" id="868864.Dester_1502"/>